<organism evidence="1 2">
    <name type="scientific">Alkaliphilus peptidifermentans DSM 18978</name>
    <dbReference type="NCBI Taxonomy" id="1120976"/>
    <lineage>
        <taxon>Bacteria</taxon>
        <taxon>Bacillati</taxon>
        <taxon>Bacillota</taxon>
        <taxon>Clostridia</taxon>
        <taxon>Peptostreptococcales</taxon>
        <taxon>Natronincolaceae</taxon>
        <taxon>Alkaliphilus</taxon>
    </lineage>
</organism>
<dbReference type="InterPro" id="IPR047735">
    <property type="entry name" value="GrdX-like"/>
</dbReference>
<accession>A0A1G5K2M4</accession>
<evidence type="ECO:0008006" key="3">
    <source>
        <dbReference type="Google" id="ProtNLM"/>
    </source>
</evidence>
<dbReference type="RefSeq" id="WP_176759060.1">
    <property type="nucleotide sequence ID" value="NZ_FMUS01000023.1"/>
</dbReference>
<dbReference type="EMBL" id="FMUS01000023">
    <property type="protein sequence ID" value="SCY94268.1"/>
    <property type="molecule type" value="Genomic_DNA"/>
</dbReference>
<keyword evidence="2" id="KW-1185">Reference proteome</keyword>
<evidence type="ECO:0000313" key="2">
    <source>
        <dbReference type="Proteomes" id="UP000198636"/>
    </source>
</evidence>
<dbReference type="Proteomes" id="UP000198636">
    <property type="component" value="Unassembled WGS sequence"/>
</dbReference>
<dbReference type="AlphaFoldDB" id="A0A1G5K2M4"/>
<sequence length="128" mass="14698">MKAIILTNNPMILNKYSDFYLVEYIEESLMTVLTKARDKIHEGHLLLSHPLSGSVKPNETIYKSVIISQEKGTLDMNSLMIIESSIETARKFIGMKEAPLWNKKILEDFQEIDYTLIASAIESMKQFK</sequence>
<evidence type="ECO:0000313" key="1">
    <source>
        <dbReference type="EMBL" id="SCY94268.1"/>
    </source>
</evidence>
<name>A0A1G5K2M4_9FIRM</name>
<dbReference type="NCBIfam" id="NF038093">
    <property type="entry name" value="GrdX"/>
    <property type="match status" value="1"/>
</dbReference>
<reference evidence="1 2" key="1">
    <citation type="submission" date="2016-10" db="EMBL/GenBank/DDBJ databases">
        <authorList>
            <person name="de Groot N.N."/>
        </authorList>
    </citation>
    <scope>NUCLEOTIDE SEQUENCE [LARGE SCALE GENOMIC DNA]</scope>
    <source>
        <strain evidence="1 2">DSM 18978</strain>
    </source>
</reference>
<dbReference type="STRING" id="1120976.SAMN03080606_03160"/>
<gene>
    <name evidence="1" type="ORF">SAMN03080606_03160</name>
</gene>
<proteinExistence type="predicted"/>
<protein>
    <recommendedName>
        <fullName evidence="3">GrdX protein</fullName>
    </recommendedName>
</protein>